<dbReference type="PANTHER" id="PTHR47577:SF2">
    <property type="entry name" value="THAP DOMAIN CONTAINING 9"/>
    <property type="match status" value="1"/>
</dbReference>
<dbReference type="GO" id="GO:0003677">
    <property type="term" value="F:DNA binding"/>
    <property type="evidence" value="ECO:0007669"/>
    <property type="project" value="UniProtKB-UniRule"/>
</dbReference>
<dbReference type="Pfam" id="PF05485">
    <property type="entry name" value="THAP"/>
    <property type="match status" value="1"/>
</dbReference>
<dbReference type="SUPFAM" id="SSF57716">
    <property type="entry name" value="Glucocorticoid receptor-like (DNA-binding domain)"/>
    <property type="match status" value="1"/>
</dbReference>
<dbReference type="InterPro" id="IPR006612">
    <property type="entry name" value="THAP_Znf"/>
</dbReference>
<dbReference type="AlphaFoldDB" id="A0A9J6EC50"/>
<dbReference type="PANTHER" id="PTHR47577">
    <property type="entry name" value="THAP DOMAIN-CONTAINING PROTEIN 6"/>
    <property type="match status" value="1"/>
</dbReference>
<keyword evidence="9" id="KW-1185">Reference proteome</keyword>
<keyword evidence="3" id="KW-0862">Zinc</keyword>
<accession>A0A9J6EC50</accession>
<evidence type="ECO:0000256" key="2">
    <source>
        <dbReference type="ARBA" id="ARBA00022771"/>
    </source>
</evidence>
<dbReference type="VEuPathDB" id="VectorBase:LOC119175690"/>
<dbReference type="InterPro" id="IPR048366">
    <property type="entry name" value="TNP-like_GBD"/>
</dbReference>
<reference evidence="8" key="1">
    <citation type="journal article" date="2020" name="Cell">
        <title>Large-Scale Comparative Analyses of Tick Genomes Elucidate Their Genetic Diversity and Vector Capacities.</title>
        <authorList>
            <consortium name="Tick Genome and Microbiome Consortium (TIGMIC)"/>
            <person name="Jia N."/>
            <person name="Wang J."/>
            <person name="Shi W."/>
            <person name="Du L."/>
            <person name="Sun Y."/>
            <person name="Zhan W."/>
            <person name="Jiang J.F."/>
            <person name="Wang Q."/>
            <person name="Zhang B."/>
            <person name="Ji P."/>
            <person name="Bell-Sakyi L."/>
            <person name="Cui X.M."/>
            <person name="Yuan T.T."/>
            <person name="Jiang B.G."/>
            <person name="Yang W.F."/>
            <person name="Lam T.T."/>
            <person name="Chang Q.C."/>
            <person name="Ding S.J."/>
            <person name="Wang X.J."/>
            <person name="Zhu J.G."/>
            <person name="Ruan X.D."/>
            <person name="Zhao L."/>
            <person name="Wei J.T."/>
            <person name="Ye R.Z."/>
            <person name="Que T.C."/>
            <person name="Du C.H."/>
            <person name="Zhou Y.H."/>
            <person name="Cheng J.X."/>
            <person name="Dai P.F."/>
            <person name="Guo W.B."/>
            <person name="Han X.H."/>
            <person name="Huang E.J."/>
            <person name="Li L.F."/>
            <person name="Wei W."/>
            <person name="Gao Y.C."/>
            <person name="Liu J.Z."/>
            <person name="Shao H.Z."/>
            <person name="Wang X."/>
            <person name="Wang C.C."/>
            <person name="Yang T.C."/>
            <person name="Huo Q.B."/>
            <person name="Li W."/>
            <person name="Chen H.Y."/>
            <person name="Chen S.E."/>
            <person name="Zhou L.G."/>
            <person name="Ni X.B."/>
            <person name="Tian J.H."/>
            <person name="Sheng Y."/>
            <person name="Liu T."/>
            <person name="Pan Y.S."/>
            <person name="Xia L.Y."/>
            <person name="Li J."/>
            <person name="Zhao F."/>
            <person name="Cao W.C."/>
        </authorList>
    </citation>
    <scope>NUCLEOTIDE SEQUENCE</scope>
    <source>
        <strain evidence="8">Rmic-2018</strain>
    </source>
</reference>
<dbReference type="InterPro" id="IPR038441">
    <property type="entry name" value="THAP_Znf_sf"/>
</dbReference>
<evidence type="ECO:0000313" key="8">
    <source>
        <dbReference type="EMBL" id="KAH8032075.1"/>
    </source>
</evidence>
<evidence type="ECO:0000256" key="6">
    <source>
        <dbReference type="SAM" id="MobiDB-lite"/>
    </source>
</evidence>
<keyword evidence="2 5" id="KW-0863">Zinc-finger</keyword>
<dbReference type="PROSITE" id="PS50950">
    <property type="entry name" value="ZF_THAP"/>
    <property type="match status" value="1"/>
</dbReference>
<evidence type="ECO:0000256" key="4">
    <source>
        <dbReference type="ARBA" id="ARBA00023125"/>
    </source>
</evidence>
<dbReference type="Pfam" id="PF21788">
    <property type="entry name" value="TNP-like_GBD"/>
    <property type="match status" value="1"/>
</dbReference>
<dbReference type="Proteomes" id="UP000821866">
    <property type="component" value="Chromosome 3"/>
</dbReference>
<gene>
    <name evidence="8" type="ORF">HPB51_022915</name>
</gene>
<dbReference type="GO" id="GO:0008270">
    <property type="term" value="F:zinc ion binding"/>
    <property type="evidence" value="ECO:0007669"/>
    <property type="project" value="UniProtKB-KW"/>
</dbReference>
<feature type="region of interest" description="Disordered" evidence="6">
    <location>
        <begin position="115"/>
        <end position="162"/>
    </location>
</feature>
<evidence type="ECO:0000256" key="3">
    <source>
        <dbReference type="ARBA" id="ARBA00022833"/>
    </source>
</evidence>
<dbReference type="Pfam" id="PF21789">
    <property type="entry name" value="TNP-like_RNaseH_C"/>
    <property type="match status" value="1"/>
</dbReference>
<dbReference type="InterPro" id="IPR048367">
    <property type="entry name" value="TNP-like_RNaseH_C"/>
</dbReference>
<protein>
    <recommendedName>
        <fullName evidence="7">THAP-type domain-containing protein</fullName>
    </recommendedName>
</protein>
<dbReference type="Gene3D" id="6.20.210.20">
    <property type="entry name" value="THAP domain"/>
    <property type="match status" value="1"/>
</dbReference>
<evidence type="ECO:0000256" key="1">
    <source>
        <dbReference type="ARBA" id="ARBA00022723"/>
    </source>
</evidence>
<reference evidence="8" key="2">
    <citation type="submission" date="2021-09" db="EMBL/GenBank/DDBJ databases">
        <authorList>
            <person name="Jia N."/>
            <person name="Wang J."/>
            <person name="Shi W."/>
            <person name="Du L."/>
            <person name="Sun Y."/>
            <person name="Zhan W."/>
            <person name="Jiang J."/>
            <person name="Wang Q."/>
            <person name="Zhang B."/>
            <person name="Ji P."/>
            <person name="Sakyi L.B."/>
            <person name="Cui X."/>
            <person name="Yuan T."/>
            <person name="Jiang B."/>
            <person name="Yang W."/>
            <person name="Lam T.T.-Y."/>
            <person name="Chang Q."/>
            <person name="Ding S."/>
            <person name="Wang X."/>
            <person name="Zhu J."/>
            <person name="Ruan X."/>
            <person name="Zhao L."/>
            <person name="Wei J."/>
            <person name="Que T."/>
            <person name="Du C."/>
            <person name="Cheng J."/>
            <person name="Dai P."/>
            <person name="Han X."/>
            <person name="Huang E."/>
            <person name="Gao Y."/>
            <person name="Liu J."/>
            <person name="Shao H."/>
            <person name="Ye R."/>
            <person name="Li L."/>
            <person name="Wei W."/>
            <person name="Wang X."/>
            <person name="Wang C."/>
            <person name="Huo Q."/>
            <person name="Li W."/>
            <person name="Guo W."/>
            <person name="Chen H."/>
            <person name="Chen S."/>
            <person name="Zhou L."/>
            <person name="Zhou L."/>
            <person name="Ni X."/>
            <person name="Tian J."/>
            <person name="Zhou Y."/>
            <person name="Sheng Y."/>
            <person name="Liu T."/>
            <person name="Pan Y."/>
            <person name="Xia L."/>
            <person name="Li J."/>
            <person name="Zhao F."/>
            <person name="Cao W."/>
        </authorList>
    </citation>
    <scope>NUCLEOTIDE SEQUENCE</scope>
    <source>
        <strain evidence="8">Rmic-2018</strain>
        <tissue evidence="8">Larvae</tissue>
    </source>
</reference>
<evidence type="ECO:0000259" key="7">
    <source>
        <dbReference type="PROSITE" id="PS50950"/>
    </source>
</evidence>
<feature type="domain" description="THAP-type" evidence="7">
    <location>
        <begin position="1"/>
        <end position="94"/>
    </location>
</feature>
<dbReference type="SMART" id="SM00692">
    <property type="entry name" value="DM3"/>
    <property type="match status" value="1"/>
</dbReference>
<keyword evidence="1" id="KW-0479">Metal-binding</keyword>
<evidence type="ECO:0000256" key="5">
    <source>
        <dbReference type="PROSITE-ProRule" id="PRU00309"/>
    </source>
</evidence>
<dbReference type="SMART" id="SM00980">
    <property type="entry name" value="THAP"/>
    <property type="match status" value="1"/>
</dbReference>
<name>A0A9J6EC50_RHIMP</name>
<organism evidence="8 9">
    <name type="scientific">Rhipicephalus microplus</name>
    <name type="common">Cattle tick</name>
    <name type="synonym">Boophilus microplus</name>
    <dbReference type="NCBI Taxonomy" id="6941"/>
    <lineage>
        <taxon>Eukaryota</taxon>
        <taxon>Metazoa</taxon>
        <taxon>Ecdysozoa</taxon>
        <taxon>Arthropoda</taxon>
        <taxon>Chelicerata</taxon>
        <taxon>Arachnida</taxon>
        <taxon>Acari</taxon>
        <taxon>Parasitiformes</taxon>
        <taxon>Ixodida</taxon>
        <taxon>Ixodoidea</taxon>
        <taxon>Ixodidae</taxon>
        <taxon>Rhipicephalinae</taxon>
        <taxon>Rhipicephalus</taxon>
        <taxon>Boophilus</taxon>
    </lineage>
</organism>
<feature type="compositionally biased region" description="Basic and acidic residues" evidence="6">
    <location>
        <begin position="126"/>
        <end position="147"/>
    </location>
</feature>
<proteinExistence type="predicted"/>
<keyword evidence="4 5" id="KW-0238">DNA-binding</keyword>
<comment type="caution">
    <text evidence="8">The sequence shown here is derived from an EMBL/GenBank/DDBJ whole genome shotgun (WGS) entry which is preliminary data.</text>
</comment>
<sequence>MGRKCFVPRCNTGYKSCEQKFSLFSAPKDEARLKLWRHAIPRKDRILKASDHVCERHFEPHFVSKTWTAEYNGNVLVSTPRLACLSDDAVPSIFPDCPAHLSELVKHRKRPAVRQPACVPRQKRFHPADSIEKAEEADDPKVSDLDHAGPSSTESTDAAPFEVGAPEVIPSAEGSRQQVFNNLFEQSASVVLSSISWGYHRRDTDGIRNVAFTEMKWSTSPKVRKLPGYLRGCPKLTFSHMNPSSTEKMRVKLAIQVFSRSVAKGLEYYSSRGASGLQDVKATVDFTLRMNYLFDALHRSHPKEGLRQGGKDLRVLTSSLHWLNTWERELVSGTISREDFLTESTAEGLRVTILSAIQLSKYLLETCGFNYVLTAKFNQDVLERFFGIIRQAAGQNEHPSMPTFLQLYNMLSIYSLIKPPKFGNCEVQNANEPQFLALSDFTSAFQVDCEQETKLEELKRKLDGLVDADVECEEAFAHVFTSATVEDCIVYYVTGYLCRKLLRHTVCSQCKLGLVSQTTTSEKPESAFVNCKTRKNLLHPTTNVFNLVCATETCFQKYSASKFACEQTLDEVMDNFHFAFPCAVHKTDIIAQILHYYISMRMRQYCKQKAHERANKTRELRKKSKLV</sequence>
<dbReference type="EMBL" id="JABSTU010000005">
    <property type="protein sequence ID" value="KAH8032075.1"/>
    <property type="molecule type" value="Genomic_DNA"/>
</dbReference>
<evidence type="ECO:0000313" key="9">
    <source>
        <dbReference type="Proteomes" id="UP000821866"/>
    </source>
</evidence>